<gene>
    <name evidence="2" type="ORF">PQJ61_03275</name>
</gene>
<sequence>MMLNKVVALIISPASSPSAANPVDETMGYFSTYSGEVRSPSHLLNFDWKL</sequence>
<dbReference type="Proteomes" id="UP001221217">
    <property type="component" value="Unassembled WGS sequence"/>
</dbReference>
<protein>
    <submittedName>
        <fullName evidence="2">Uncharacterized protein</fullName>
    </submittedName>
</protein>
<evidence type="ECO:0000313" key="2">
    <source>
        <dbReference type="EMBL" id="MDC7225770.1"/>
    </source>
</evidence>
<evidence type="ECO:0000313" key="3">
    <source>
        <dbReference type="Proteomes" id="UP001221217"/>
    </source>
</evidence>
<dbReference type="AlphaFoldDB" id="A0AAJ1MLJ3"/>
<reference evidence="2 3" key="1">
    <citation type="submission" date="2022-12" db="EMBL/GenBank/DDBJ databases">
        <title>Metagenome assembled genome from gulf of manar.</title>
        <authorList>
            <person name="Kohli P."/>
            <person name="Pk S."/>
            <person name="Venkata Ramana C."/>
            <person name="Sasikala C."/>
        </authorList>
    </citation>
    <scope>NUCLEOTIDE SEQUENCE [LARGE SCALE GENOMIC DNA]</scope>
    <source>
        <strain evidence="2">JB008</strain>
    </source>
</reference>
<name>A0AAJ1MLJ3_9SPIO</name>
<comment type="caution">
    <text evidence="2">The sequence shown here is derived from an EMBL/GenBank/DDBJ whole genome shotgun (WGS) entry which is preliminary data.</text>
</comment>
<organism evidence="2 3">
    <name type="scientific">Candidatus Thalassospirochaeta sargassi</name>
    <dbReference type="NCBI Taxonomy" id="3119039"/>
    <lineage>
        <taxon>Bacteria</taxon>
        <taxon>Pseudomonadati</taxon>
        <taxon>Spirochaetota</taxon>
        <taxon>Spirochaetia</taxon>
        <taxon>Spirochaetales</taxon>
        <taxon>Spirochaetaceae</taxon>
        <taxon>Candidatus Thalassospirochaeta</taxon>
    </lineage>
</organism>
<keyword evidence="1" id="KW-0732">Signal</keyword>
<evidence type="ECO:0000256" key="1">
    <source>
        <dbReference type="SAM" id="SignalP"/>
    </source>
</evidence>
<dbReference type="EMBL" id="JAQQAL010000009">
    <property type="protein sequence ID" value="MDC7225770.1"/>
    <property type="molecule type" value="Genomic_DNA"/>
</dbReference>
<proteinExistence type="predicted"/>
<feature type="chain" id="PRO_5042586261" evidence="1">
    <location>
        <begin position="21"/>
        <end position="50"/>
    </location>
</feature>
<accession>A0AAJ1MLJ3</accession>
<feature type="signal peptide" evidence="1">
    <location>
        <begin position="1"/>
        <end position="20"/>
    </location>
</feature>